<gene>
    <name evidence="1" type="ORF">HK099_008638</name>
</gene>
<dbReference type="Proteomes" id="UP001211065">
    <property type="component" value="Unassembled WGS sequence"/>
</dbReference>
<dbReference type="Pfam" id="PF07958">
    <property type="entry name" value="DUF1688"/>
    <property type="match status" value="1"/>
</dbReference>
<protein>
    <submittedName>
        <fullName evidence="1">Uncharacterized protein</fullName>
    </submittedName>
</protein>
<evidence type="ECO:0000313" key="2">
    <source>
        <dbReference type="Proteomes" id="UP001211065"/>
    </source>
</evidence>
<sequence>MKTAEYRNGGLFVDYGVLSLKDQVKSKFPAGTTPKFEVFDDTIVEWRGLTVALLDIVGKEVRSRLNMSEKDLPLVKVLEAGSWKLGREIAAKLRPDTKSPPIDIISDGT</sequence>
<feature type="non-terminal residue" evidence="1">
    <location>
        <position position="109"/>
    </location>
</feature>
<dbReference type="PANTHER" id="PTHR31687:SF3">
    <property type="entry name" value="PROTEIN URG3"/>
    <property type="match status" value="1"/>
</dbReference>
<dbReference type="InterPro" id="IPR012469">
    <property type="entry name" value="DUF1688"/>
</dbReference>
<dbReference type="AlphaFoldDB" id="A0AAD5TVL0"/>
<keyword evidence="2" id="KW-1185">Reference proteome</keyword>
<evidence type="ECO:0000313" key="1">
    <source>
        <dbReference type="EMBL" id="KAJ3208869.1"/>
    </source>
</evidence>
<comment type="caution">
    <text evidence="1">The sequence shown here is derived from an EMBL/GenBank/DDBJ whole genome shotgun (WGS) entry which is preliminary data.</text>
</comment>
<reference evidence="1" key="1">
    <citation type="submission" date="2020-05" db="EMBL/GenBank/DDBJ databases">
        <title>Phylogenomic resolution of chytrid fungi.</title>
        <authorList>
            <person name="Stajich J.E."/>
            <person name="Amses K."/>
            <person name="Simmons R."/>
            <person name="Seto K."/>
            <person name="Myers J."/>
            <person name="Bonds A."/>
            <person name="Quandt C.A."/>
            <person name="Barry K."/>
            <person name="Liu P."/>
            <person name="Grigoriev I."/>
            <person name="Longcore J.E."/>
            <person name="James T.Y."/>
        </authorList>
    </citation>
    <scope>NUCLEOTIDE SEQUENCE</scope>
    <source>
        <strain evidence="1">JEL0476</strain>
    </source>
</reference>
<name>A0AAD5TVL0_9FUNG</name>
<accession>A0AAD5TVL0</accession>
<proteinExistence type="predicted"/>
<dbReference type="EMBL" id="JADGJW010000972">
    <property type="protein sequence ID" value="KAJ3208869.1"/>
    <property type="molecule type" value="Genomic_DNA"/>
</dbReference>
<dbReference type="PANTHER" id="PTHR31687">
    <property type="match status" value="1"/>
</dbReference>
<organism evidence="1 2">
    <name type="scientific">Clydaea vesicula</name>
    <dbReference type="NCBI Taxonomy" id="447962"/>
    <lineage>
        <taxon>Eukaryota</taxon>
        <taxon>Fungi</taxon>
        <taxon>Fungi incertae sedis</taxon>
        <taxon>Chytridiomycota</taxon>
        <taxon>Chytridiomycota incertae sedis</taxon>
        <taxon>Chytridiomycetes</taxon>
        <taxon>Lobulomycetales</taxon>
        <taxon>Lobulomycetaceae</taxon>
        <taxon>Clydaea</taxon>
    </lineage>
</organism>